<evidence type="ECO:0000256" key="1">
    <source>
        <dbReference type="SAM" id="MobiDB-lite"/>
    </source>
</evidence>
<accession>A0ABS4XUW2</accession>
<dbReference type="EMBL" id="JAGIOJ010000001">
    <property type="protein sequence ID" value="MBP2400309.1"/>
    <property type="molecule type" value="Genomic_DNA"/>
</dbReference>
<dbReference type="RefSeq" id="WP_188948875.1">
    <property type="nucleotide sequence ID" value="NZ_BMPH01000010.1"/>
</dbReference>
<sequence length="217" mass="23305">MVHIQDLLPEGSEKLRWDDDELFMPAATPPERALNALLEILLDSTGDDPPGTTGDGDQGRGSPFDADNAEVGGWPEDGEARSGSEPDESPPRRGRKRLRPVVIAHLQLNDLQHLASSTPQTAHGVDLPPAALRQLLCQADLIPAVFNSDGVLLDFGSHTASFPVQLGGLQKASLIVASKILNVSECVFSGRNTCSILRNQQLDSSVMTCSEFVSQMK</sequence>
<evidence type="ECO:0008006" key="4">
    <source>
        <dbReference type="Google" id="ProtNLM"/>
    </source>
</evidence>
<keyword evidence="3" id="KW-1185">Reference proteome</keyword>
<protein>
    <recommendedName>
        <fullName evidence="4">DUF222 domain-containing protein</fullName>
    </recommendedName>
</protein>
<proteinExistence type="predicted"/>
<organism evidence="2 3">
    <name type="scientific">Glutamicibacter protophormiae</name>
    <name type="common">Brevibacterium protophormiae</name>
    <dbReference type="NCBI Taxonomy" id="37930"/>
    <lineage>
        <taxon>Bacteria</taxon>
        <taxon>Bacillati</taxon>
        <taxon>Actinomycetota</taxon>
        <taxon>Actinomycetes</taxon>
        <taxon>Micrococcales</taxon>
        <taxon>Micrococcaceae</taxon>
        <taxon>Glutamicibacter</taxon>
    </lineage>
</organism>
<name>A0ABS4XUW2_GLUPR</name>
<comment type="caution">
    <text evidence="2">The sequence shown here is derived from an EMBL/GenBank/DDBJ whole genome shotgun (WGS) entry which is preliminary data.</text>
</comment>
<evidence type="ECO:0000313" key="3">
    <source>
        <dbReference type="Proteomes" id="UP001195422"/>
    </source>
</evidence>
<dbReference type="Proteomes" id="UP001195422">
    <property type="component" value="Unassembled WGS sequence"/>
</dbReference>
<feature type="region of interest" description="Disordered" evidence="1">
    <location>
        <begin position="39"/>
        <end position="96"/>
    </location>
</feature>
<evidence type="ECO:0000313" key="2">
    <source>
        <dbReference type="EMBL" id="MBP2400309.1"/>
    </source>
</evidence>
<gene>
    <name evidence="2" type="ORF">JOF39_003390</name>
</gene>
<reference evidence="2 3" key="1">
    <citation type="submission" date="2021-03" db="EMBL/GenBank/DDBJ databases">
        <title>Sequencing the genomes of 1000 actinobacteria strains.</title>
        <authorList>
            <person name="Klenk H.-P."/>
        </authorList>
    </citation>
    <scope>NUCLEOTIDE SEQUENCE [LARGE SCALE GENOMIC DNA]</scope>
    <source>
        <strain evidence="2 3">DSM 20168</strain>
    </source>
</reference>